<organism evidence="2">
    <name type="scientific">hydrothermal vent metagenome</name>
    <dbReference type="NCBI Taxonomy" id="652676"/>
    <lineage>
        <taxon>unclassified sequences</taxon>
        <taxon>metagenomes</taxon>
        <taxon>ecological metagenomes</taxon>
    </lineage>
</organism>
<dbReference type="AlphaFoldDB" id="A0A3B0SU40"/>
<dbReference type="SUPFAM" id="SSF53955">
    <property type="entry name" value="Lysozyme-like"/>
    <property type="match status" value="1"/>
</dbReference>
<keyword evidence="1" id="KW-0472">Membrane</keyword>
<name>A0A3B0SU40_9ZZZZ</name>
<dbReference type="EMBL" id="UOEL01000004">
    <property type="protein sequence ID" value="VAW09871.1"/>
    <property type="molecule type" value="Genomic_DNA"/>
</dbReference>
<accession>A0A3B0SU40</accession>
<protein>
    <submittedName>
        <fullName evidence="2">LysM domain protein</fullName>
    </submittedName>
</protein>
<keyword evidence="1" id="KW-1133">Transmembrane helix</keyword>
<reference evidence="2" key="1">
    <citation type="submission" date="2018-06" db="EMBL/GenBank/DDBJ databases">
        <authorList>
            <person name="Zhirakovskaya E."/>
        </authorList>
    </citation>
    <scope>NUCLEOTIDE SEQUENCE</scope>
</reference>
<proteinExistence type="predicted"/>
<evidence type="ECO:0000256" key="1">
    <source>
        <dbReference type="SAM" id="Phobius"/>
    </source>
</evidence>
<feature type="transmembrane region" description="Helical" evidence="1">
    <location>
        <begin position="49"/>
        <end position="67"/>
    </location>
</feature>
<evidence type="ECO:0000313" key="2">
    <source>
        <dbReference type="EMBL" id="VAW09871.1"/>
    </source>
</evidence>
<keyword evidence="1" id="KW-0812">Transmembrane</keyword>
<gene>
    <name evidence="2" type="ORF">MNBD_BACTEROID03-60</name>
</gene>
<dbReference type="InterPro" id="IPR023346">
    <property type="entry name" value="Lysozyme-like_dom_sf"/>
</dbReference>
<sequence length="215" mass="24245">MRKWIRFASPLVIAFILLSLAFVPSKVEVPETLKVNEPTAVLFPKNRTIFSTVIVASPFLGSSYIGFKEALAFKESQGNYFRTNTLGYLGKYQFGIGTLQLMGVYNATHFLNNPVLQEEVFQTNIARNKWILRRDIQRFVGKHIKGVEVTESGMLAAAHLAGAGNVKKYLRSYGRYDVKDSYGTNIAKYMNKFSGYDVSLVSPKKNPKVKKRTVM</sequence>